<dbReference type="Gene3D" id="3.40.50.1980">
    <property type="entry name" value="Nitrogenase molybdenum iron protein domain"/>
    <property type="match status" value="1"/>
</dbReference>
<comment type="similarity">
    <text evidence="1">Belongs to the bacterial solute-binding protein 9 family.</text>
</comment>
<keyword evidence="2" id="KW-0813">Transport</keyword>
<evidence type="ECO:0000256" key="1">
    <source>
        <dbReference type="ARBA" id="ARBA00011028"/>
    </source>
</evidence>
<organism evidence="6 7">
    <name type="scientific">Raineyella fluvialis</name>
    <dbReference type="NCBI Taxonomy" id="2662261"/>
    <lineage>
        <taxon>Bacteria</taxon>
        <taxon>Bacillati</taxon>
        <taxon>Actinomycetota</taxon>
        <taxon>Actinomycetes</taxon>
        <taxon>Propionibacteriales</taxon>
        <taxon>Propionibacteriaceae</taxon>
        <taxon>Raineyella</taxon>
    </lineage>
</organism>
<dbReference type="InterPro" id="IPR050492">
    <property type="entry name" value="Bact_metal-bind_prot9"/>
</dbReference>
<dbReference type="GO" id="GO:0030001">
    <property type="term" value="P:metal ion transport"/>
    <property type="evidence" value="ECO:0007669"/>
    <property type="project" value="InterPro"/>
</dbReference>
<keyword evidence="3" id="KW-0732">Signal</keyword>
<keyword evidence="5" id="KW-0472">Membrane</keyword>
<dbReference type="GO" id="GO:0046872">
    <property type="term" value="F:metal ion binding"/>
    <property type="evidence" value="ECO:0007669"/>
    <property type="project" value="InterPro"/>
</dbReference>
<evidence type="ECO:0000313" key="7">
    <source>
        <dbReference type="Proteomes" id="UP000386847"/>
    </source>
</evidence>
<keyword evidence="5" id="KW-0812">Transmembrane</keyword>
<name>A0A5Q2FFR6_9ACTN</name>
<evidence type="ECO:0000256" key="4">
    <source>
        <dbReference type="SAM" id="MobiDB-lite"/>
    </source>
</evidence>
<dbReference type="AlphaFoldDB" id="A0A5Q2FFR6"/>
<feature type="compositionally biased region" description="Polar residues" evidence="4">
    <location>
        <begin position="196"/>
        <end position="210"/>
    </location>
</feature>
<proteinExistence type="inferred from homology"/>
<protein>
    <recommendedName>
        <fullName evidence="8">Zinc transport system substrate-binding protein</fullName>
    </recommendedName>
</protein>
<keyword evidence="7" id="KW-1185">Reference proteome</keyword>
<keyword evidence="5" id="KW-1133">Transmembrane helix</keyword>
<evidence type="ECO:0000256" key="2">
    <source>
        <dbReference type="ARBA" id="ARBA00022448"/>
    </source>
</evidence>
<dbReference type="EMBL" id="CP045725">
    <property type="protein sequence ID" value="QGF24354.1"/>
    <property type="molecule type" value="Genomic_DNA"/>
</dbReference>
<evidence type="ECO:0000313" key="6">
    <source>
        <dbReference type="EMBL" id="QGF24354.1"/>
    </source>
</evidence>
<evidence type="ECO:0000256" key="3">
    <source>
        <dbReference type="ARBA" id="ARBA00022729"/>
    </source>
</evidence>
<feature type="transmembrane region" description="Helical" evidence="5">
    <location>
        <begin position="31"/>
        <end position="48"/>
    </location>
</feature>
<dbReference type="KEGG" id="rain:Rai3103_12555"/>
<accession>A0A5Q2FFR6</accession>
<evidence type="ECO:0000256" key="5">
    <source>
        <dbReference type="SAM" id="Phobius"/>
    </source>
</evidence>
<reference evidence="6 7" key="1">
    <citation type="submission" date="2019-10" db="EMBL/GenBank/DDBJ databases">
        <title>Genomic analysis of Raineyella sp. CBA3103.</title>
        <authorList>
            <person name="Roh S.W."/>
        </authorList>
    </citation>
    <scope>NUCLEOTIDE SEQUENCE [LARGE SCALE GENOMIC DNA]</scope>
    <source>
        <strain evidence="6 7">CBA3103</strain>
    </source>
</reference>
<dbReference type="SUPFAM" id="SSF53807">
    <property type="entry name" value="Helical backbone' metal receptor"/>
    <property type="match status" value="1"/>
</dbReference>
<dbReference type="Proteomes" id="UP000386847">
    <property type="component" value="Chromosome"/>
</dbReference>
<dbReference type="InterPro" id="IPR006127">
    <property type="entry name" value="ZnuA-like"/>
</dbReference>
<dbReference type="PANTHER" id="PTHR42953">
    <property type="entry name" value="HIGH-AFFINITY ZINC UPTAKE SYSTEM PROTEIN ZNUA-RELATED"/>
    <property type="match status" value="1"/>
</dbReference>
<evidence type="ECO:0008006" key="8">
    <source>
        <dbReference type="Google" id="ProtNLM"/>
    </source>
</evidence>
<dbReference type="PANTHER" id="PTHR42953:SF3">
    <property type="entry name" value="HIGH-AFFINITY ZINC UPTAKE SYSTEM PROTEIN ZNUA"/>
    <property type="match status" value="1"/>
</dbReference>
<gene>
    <name evidence="6" type="ORF">Rai3103_12555</name>
</gene>
<dbReference type="Pfam" id="PF01297">
    <property type="entry name" value="ZnuA"/>
    <property type="match status" value="1"/>
</dbReference>
<sequence>MGDRGPRRGLEVRRTPLGDVEAMDDEHMRKPTRLVLTIILTLLTMIVMKMSGPLALASGLVAVALLGACTASPSASKPGGTVRVAAAIYPYEWLAQRIGGDRVTVQGLLPPGGEAHDLELTPQQVGEVTTGSDLVIYESHFQAAVDAAVGQGTKGRALDTRTLVQNLDTTEAAGATTPRPPPTRTTPRPIRICGSTRRTWSPSRTPCATN</sequence>
<feature type="region of interest" description="Disordered" evidence="4">
    <location>
        <begin position="164"/>
        <end position="210"/>
    </location>
</feature>